<dbReference type="RefSeq" id="XP_006680347.1">
    <property type="nucleotide sequence ID" value="XM_006680284.1"/>
</dbReference>
<reference evidence="1 2" key="1">
    <citation type="submission" date="2009-12" db="EMBL/GenBank/DDBJ databases">
        <title>The draft genome of Batrachochytrium dendrobatidis.</title>
        <authorList>
            <consortium name="US DOE Joint Genome Institute (JGI-PGF)"/>
            <person name="Kuo A."/>
            <person name="Salamov A."/>
            <person name="Schmutz J."/>
            <person name="Lucas S."/>
            <person name="Pitluck S."/>
            <person name="Rosenblum E."/>
            <person name="Stajich J."/>
            <person name="Eisen M."/>
            <person name="Grigoriev I.V."/>
        </authorList>
    </citation>
    <scope>NUCLEOTIDE SEQUENCE [LARGE SCALE GENOMIC DNA]</scope>
    <source>
        <strain evidence="2">JAM81 / FGSC 10211</strain>
    </source>
</reference>
<dbReference type="HOGENOM" id="CLU_1503188_0_0_1"/>
<accession>F4P7A6</accession>
<evidence type="ECO:0000313" key="1">
    <source>
        <dbReference type="EMBL" id="EGF78878.1"/>
    </source>
</evidence>
<dbReference type="Proteomes" id="UP000007241">
    <property type="component" value="Unassembled WGS sequence"/>
</dbReference>
<dbReference type="EMBL" id="GL882887">
    <property type="protein sequence ID" value="EGF78878.1"/>
    <property type="molecule type" value="Genomic_DNA"/>
</dbReference>
<evidence type="ECO:0000313" key="2">
    <source>
        <dbReference type="Proteomes" id="UP000007241"/>
    </source>
</evidence>
<dbReference type="InParanoid" id="F4P7A6"/>
<name>F4P7A6_BATDJ</name>
<organism evidence="1 2">
    <name type="scientific">Batrachochytrium dendrobatidis (strain JAM81 / FGSC 10211)</name>
    <name type="common">Frog chytrid fungus</name>
    <dbReference type="NCBI Taxonomy" id="684364"/>
    <lineage>
        <taxon>Eukaryota</taxon>
        <taxon>Fungi</taxon>
        <taxon>Fungi incertae sedis</taxon>
        <taxon>Chytridiomycota</taxon>
        <taxon>Chytridiomycota incertae sedis</taxon>
        <taxon>Chytridiomycetes</taxon>
        <taxon>Rhizophydiales</taxon>
        <taxon>Rhizophydiales incertae sedis</taxon>
        <taxon>Batrachochytrium</taxon>
    </lineage>
</organism>
<sequence>MELLVLDIPKRLNDNVASTKRHTHLLLRRDDRHIDTKKVWFIRAKVKLAFPVGYDECSKLKSGLEFTRTAIQFVDIRSYLVMMIFNPNIHYEANEIKMTCNLKPYPFAKSAFIQSKVQHDVIVQAPGIRILMMVSSKDKHFFNANYLTCVQLNPAQINMIAFVRKSFYYETGEVPVYFE</sequence>
<keyword evidence="2" id="KW-1185">Reference proteome</keyword>
<gene>
    <name evidence="1" type="ORF">BATDEDRAFT_26270</name>
</gene>
<dbReference type="AlphaFoldDB" id="F4P7A6"/>
<protein>
    <submittedName>
        <fullName evidence="1">Uncharacterized protein</fullName>
    </submittedName>
</protein>
<dbReference type="GeneID" id="18238993"/>
<proteinExistence type="predicted"/>